<dbReference type="Proteomes" id="UP000635278">
    <property type="component" value="Unassembled WGS sequence"/>
</dbReference>
<evidence type="ECO:0000313" key="2">
    <source>
        <dbReference type="Proteomes" id="UP000635278"/>
    </source>
</evidence>
<sequence>MAERSYRHCFETASRAAGRALSDEELEKIFDAAQGRINKYVRQGSSPRDAARRAGKELADEHREAVARERRNALNNRFINRQLMERVPEGKEAQYHRAVLSSKEGNLRGLADSTDINMKSRAAKISGQFESDLRKEGLYKAAIAKDKEFDRDIGRDLWSLRSGDGKSVTGNSAAFKIATILSRYQETVRLMQNKAGAWIRKTENFVASQFHDSEKIRKVSADAWINAILPKLDERTFDEVTGDRRAWLKNVYLALATGVHEGAPSYGDALAFKGPGNLARRISQGRVLHFKDADSWMDYNAQFGRGNVIDAALGGVLHGARNAALMERFGTNPEAMFDRWTDQLIDRAKKREDTEMVKHLQNDKAKKVFSTLTGEYSRADSVTLAQIGQVSRIINQLTMLGSTLMSSITDIPVQVAMLRHNGVPILEAFSHLALGLLPSEKAARSRVADLLGVGNEALVGDIAARFTGEDGRLGQLSEAVNRFHSLTGMSYWNDAVRRGAGTMVAYNLARNAGKSFETLPKRLQTTLRRYGIEGEEWRALQQVKREADNGKSYILPSHISELSDDAVSHLPGSADYARSELERKLRAYVLDQVDEGMSEANAGTAAIANMGTQRGTVSGELVRAIMQFKSYTINYMVRGMGRELMRMGEGNTTGDFKGLVTAMRRGADIPGIAFLIASTTALGYVSMNLKDIMKGREPRKADSFSDYVKLVTASMAQGGGAGILGDFLFGEANRFGGGFAGTLAGPTMGNIGDVANAYQAIRDGWENRGPQDGIKEAESQALRLAETHIPFGAIVPQAVWLNTFYGKIAMQYLVNYRLQEMMNPGYLERYEDKVQQQNNQKFWLSPSWSPYQAAGLTQ</sequence>
<accession>A0ABX0JVB2</accession>
<gene>
    <name evidence="1" type="ORF">GOB93_14315</name>
</gene>
<evidence type="ECO:0000313" key="1">
    <source>
        <dbReference type="EMBL" id="NHN85807.1"/>
    </source>
</evidence>
<keyword evidence="2" id="KW-1185">Reference proteome</keyword>
<evidence type="ECO:0008006" key="3">
    <source>
        <dbReference type="Google" id="ProtNLM"/>
    </source>
</evidence>
<name>A0ABX0JVB2_9PROT</name>
<proteinExistence type="predicted"/>
<protein>
    <recommendedName>
        <fullName evidence="3">Phage protein</fullName>
    </recommendedName>
</protein>
<dbReference type="EMBL" id="WOTB01000020">
    <property type="protein sequence ID" value="NHN85807.1"/>
    <property type="molecule type" value="Genomic_DNA"/>
</dbReference>
<dbReference type="RefSeq" id="WP_173584198.1">
    <property type="nucleotide sequence ID" value="NZ_WOTB01000020.1"/>
</dbReference>
<organism evidence="1 2">
    <name type="scientific">Acetobacter musti</name>
    <dbReference type="NCBI Taxonomy" id="864732"/>
    <lineage>
        <taxon>Bacteria</taxon>
        <taxon>Pseudomonadati</taxon>
        <taxon>Pseudomonadota</taxon>
        <taxon>Alphaproteobacteria</taxon>
        <taxon>Acetobacterales</taxon>
        <taxon>Acetobacteraceae</taxon>
        <taxon>Acetobacter</taxon>
    </lineage>
</organism>
<reference evidence="1 2" key="1">
    <citation type="journal article" date="2020" name="Int. J. Syst. Evol. Microbiol.">
        <title>Novel acetic acid bacteria from cider fermentations: Acetobacter conturbans sp. nov. and Acetobacter fallax sp. nov.</title>
        <authorList>
            <person name="Sombolestani A.S."/>
            <person name="Cleenwerck I."/>
            <person name="Cnockaert M."/>
            <person name="Borremans W."/>
            <person name="Wieme A.D."/>
            <person name="De Vuyst L."/>
            <person name="Vandamme P."/>
        </authorList>
    </citation>
    <scope>NUCLEOTIDE SEQUENCE [LARGE SCALE GENOMIC DNA]</scope>
    <source>
        <strain evidence="1 2">LMG 30640</strain>
    </source>
</reference>
<comment type="caution">
    <text evidence="1">The sequence shown here is derived from an EMBL/GenBank/DDBJ whole genome shotgun (WGS) entry which is preliminary data.</text>
</comment>